<organism evidence="2">
    <name type="scientific">Arion vulgaris</name>
    <dbReference type="NCBI Taxonomy" id="1028688"/>
    <lineage>
        <taxon>Eukaryota</taxon>
        <taxon>Metazoa</taxon>
        <taxon>Spiralia</taxon>
        <taxon>Lophotrochozoa</taxon>
        <taxon>Mollusca</taxon>
        <taxon>Gastropoda</taxon>
        <taxon>Heterobranchia</taxon>
        <taxon>Euthyneura</taxon>
        <taxon>Panpulmonata</taxon>
        <taxon>Eupulmonata</taxon>
        <taxon>Stylommatophora</taxon>
        <taxon>Helicina</taxon>
        <taxon>Arionoidea</taxon>
        <taxon>Arionidae</taxon>
        <taxon>Arion</taxon>
    </lineage>
</organism>
<evidence type="ECO:0000256" key="1">
    <source>
        <dbReference type="SAM" id="MobiDB-lite"/>
    </source>
</evidence>
<evidence type="ECO:0000313" key="2">
    <source>
        <dbReference type="EMBL" id="CEK83399.1"/>
    </source>
</evidence>
<accession>A0A0B7AQV0</accession>
<proteinExistence type="predicted"/>
<protein>
    <submittedName>
        <fullName evidence="2">Uncharacterized protein</fullName>
    </submittedName>
</protein>
<gene>
    <name evidence="2" type="primary">ORF136789</name>
</gene>
<reference evidence="2" key="1">
    <citation type="submission" date="2014-12" db="EMBL/GenBank/DDBJ databases">
        <title>Insight into the proteome of Arion vulgaris.</title>
        <authorList>
            <person name="Aradska J."/>
            <person name="Bulat T."/>
            <person name="Smidak R."/>
            <person name="Sarate P."/>
            <person name="Gangsoo J."/>
            <person name="Sialana F."/>
            <person name="Bilban M."/>
            <person name="Lubec G."/>
        </authorList>
    </citation>
    <scope>NUCLEOTIDE SEQUENCE</scope>
    <source>
        <tissue evidence="2">Skin</tissue>
    </source>
</reference>
<name>A0A0B7AQV0_9EUPU</name>
<dbReference type="EMBL" id="HACG01036534">
    <property type="protein sequence ID" value="CEK83399.1"/>
    <property type="molecule type" value="Transcribed_RNA"/>
</dbReference>
<sequence>MHDVDQHTEHCLVKACLYGGAGGDTDNKKSRPSRRNQSEAPCNGYVHSG</sequence>
<dbReference type="AlphaFoldDB" id="A0A0B7AQV0"/>
<feature type="region of interest" description="Disordered" evidence="1">
    <location>
        <begin position="18"/>
        <end position="49"/>
    </location>
</feature>